<dbReference type="Pfam" id="PF03403">
    <property type="entry name" value="PAF-AH_p_II"/>
    <property type="match status" value="1"/>
</dbReference>
<evidence type="ECO:0000313" key="7">
    <source>
        <dbReference type="Proteomes" id="UP000076881"/>
    </source>
</evidence>
<evidence type="ECO:0000256" key="2">
    <source>
        <dbReference type="ARBA" id="ARBA00022801"/>
    </source>
</evidence>
<evidence type="ECO:0000256" key="4">
    <source>
        <dbReference type="ARBA" id="ARBA00023098"/>
    </source>
</evidence>
<proteinExistence type="predicted"/>
<dbReference type="EC" id="3.1.1.47" evidence="1"/>
<evidence type="ECO:0000256" key="5">
    <source>
        <dbReference type="SAM" id="SignalP"/>
    </source>
</evidence>
<dbReference type="SUPFAM" id="SSF53474">
    <property type="entry name" value="alpha/beta-Hydrolases"/>
    <property type="match status" value="1"/>
</dbReference>
<accession>A0A162KH03</accession>
<dbReference type="AlphaFoldDB" id="A0A162KH03"/>
<feature type="signal peptide" evidence="5">
    <location>
        <begin position="1"/>
        <end position="16"/>
    </location>
</feature>
<dbReference type="PANTHER" id="PTHR10272:SF14">
    <property type="entry name" value="PAF ACETYLHYDROLASE FAMILY PROTEIN"/>
    <property type="match status" value="1"/>
</dbReference>
<comment type="caution">
    <text evidence="6">The sequence shown here is derived from an EMBL/GenBank/DDBJ whole genome shotgun (WGS) entry which is preliminary data.</text>
</comment>
<protein>
    <recommendedName>
        <fullName evidence="1">1-alkyl-2-acetylglycerophosphocholine esterase</fullName>
        <ecNumber evidence="1">3.1.1.47</ecNumber>
    </recommendedName>
</protein>
<dbReference type="EMBL" id="AZHF01000001">
    <property type="protein sequence ID" value="OAA82322.1"/>
    <property type="molecule type" value="Genomic_DNA"/>
</dbReference>
<name>A0A162KH03_CORDF</name>
<keyword evidence="3" id="KW-0442">Lipid degradation</keyword>
<gene>
    <name evidence="6" type="ORF">LEL_01867</name>
</gene>
<organism evidence="6 7">
    <name type="scientific">Akanthomyces lecanii RCEF 1005</name>
    <dbReference type="NCBI Taxonomy" id="1081108"/>
    <lineage>
        <taxon>Eukaryota</taxon>
        <taxon>Fungi</taxon>
        <taxon>Dikarya</taxon>
        <taxon>Ascomycota</taxon>
        <taxon>Pezizomycotina</taxon>
        <taxon>Sordariomycetes</taxon>
        <taxon>Hypocreomycetidae</taxon>
        <taxon>Hypocreales</taxon>
        <taxon>Cordycipitaceae</taxon>
        <taxon>Akanthomyces</taxon>
        <taxon>Cordyceps confragosa</taxon>
    </lineage>
</organism>
<evidence type="ECO:0000256" key="1">
    <source>
        <dbReference type="ARBA" id="ARBA00013201"/>
    </source>
</evidence>
<keyword evidence="4" id="KW-0443">Lipid metabolism</keyword>
<dbReference type="Gene3D" id="3.40.50.1820">
    <property type="entry name" value="alpha/beta hydrolase"/>
    <property type="match status" value="1"/>
</dbReference>
<dbReference type="OrthoDB" id="2363873at2759"/>
<feature type="chain" id="PRO_5007836556" description="1-alkyl-2-acetylglycerophosphocholine esterase" evidence="5">
    <location>
        <begin position="17"/>
        <end position="380"/>
    </location>
</feature>
<sequence length="380" mass="40444">MRSLLSLVSLATASTALLVPGPSGPYAVGFSTLVLTDGSRQDPFAPTPQKRRVPISAYLPVDESKKPCPKQTRPYMTPAVAAYYDQGAAQLGLANDTFAKFDMEYCNLEKLCGTKTGGNFPLVLYDTGVGPPRSLYGARARDLASQGYIVVTVDHPYDAEVVEFPDGSIVRATAFNGTEAEIIHFLKVRGQDLSFVLAQLQTSSVHGKLLAHYPSAVDFSRTVSVGHSLGGVASELIANSERLVRGAVNMDGGIREPVLSAGATKPTMQFGRAGHGDTDPTWDEFWPRLRGPAAEIALANATHGTFTDALTLVGPLLGSLPPAVVKGVQQELGTIDPKDAERAITGALVAGLEFVFEGRSEGIDKIHEHYSSIALVRSHL</sequence>
<keyword evidence="7" id="KW-1185">Reference proteome</keyword>
<evidence type="ECO:0000256" key="3">
    <source>
        <dbReference type="ARBA" id="ARBA00022963"/>
    </source>
</evidence>
<reference evidence="6 7" key="1">
    <citation type="journal article" date="2016" name="Genome Biol. Evol.">
        <title>Divergent and convergent evolution of fungal pathogenicity.</title>
        <authorList>
            <person name="Shang Y."/>
            <person name="Xiao G."/>
            <person name="Zheng P."/>
            <person name="Cen K."/>
            <person name="Zhan S."/>
            <person name="Wang C."/>
        </authorList>
    </citation>
    <scope>NUCLEOTIDE SEQUENCE [LARGE SCALE GENOMIC DNA]</scope>
    <source>
        <strain evidence="6 7">RCEF 1005</strain>
    </source>
</reference>
<evidence type="ECO:0000313" key="6">
    <source>
        <dbReference type="EMBL" id="OAA82322.1"/>
    </source>
</evidence>
<dbReference type="Proteomes" id="UP000076881">
    <property type="component" value="Unassembled WGS sequence"/>
</dbReference>
<keyword evidence="5" id="KW-0732">Signal</keyword>
<dbReference type="PANTHER" id="PTHR10272">
    <property type="entry name" value="PLATELET-ACTIVATING FACTOR ACETYLHYDROLASE"/>
    <property type="match status" value="1"/>
</dbReference>
<dbReference type="STRING" id="1081108.A0A162KH03"/>
<dbReference type="GO" id="GO:0016042">
    <property type="term" value="P:lipid catabolic process"/>
    <property type="evidence" value="ECO:0007669"/>
    <property type="project" value="UniProtKB-KW"/>
</dbReference>
<dbReference type="InterPro" id="IPR029058">
    <property type="entry name" value="AB_hydrolase_fold"/>
</dbReference>
<dbReference type="GO" id="GO:0003847">
    <property type="term" value="F:1-alkyl-2-acetylglycerophosphocholine esterase activity"/>
    <property type="evidence" value="ECO:0007669"/>
    <property type="project" value="UniProtKB-EC"/>
</dbReference>
<keyword evidence="2 6" id="KW-0378">Hydrolase</keyword>